<dbReference type="Proteomes" id="UP001431209">
    <property type="component" value="Unassembled WGS sequence"/>
</dbReference>
<feature type="domain" description="DUF2470" evidence="1">
    <location>
        <begin position="7"/>
        <end position="82"/>
    </location>
</feature>
<dbReference type="AlphaFoldDB" id="A0AAW2YRJ5"/>
<dbReference type="EMBL" id="JAOPGA020000585">
    <property type="protein sequence ID" value="KAL0479679.1"/>
    <property type="molecule type" value="Genomic_DNA"/>
</dbReference>
<dbReference type="InterPro" id="IPR019595">
    <property type="entry name" value="DUF2470"/>
</dbReference>
<evidence type="ECO:0000313" key="2">
    <source>
        <dbReference type="EMBL" id="KAL0479679.1"/>
    </source>
</evidence>
<dbReference type="InterPro" id="IPR037119">
    <property type="entry name" value="Haem_oxidase_HugZ-like_sf"/>
</dbReference>
<dbReference type="Pfam" id="PF10615">
    <property type="entry name" value="DUF2470"/>
    <property type="match status" value="1"/>
</dbReference>
<dbReference type="PANTHER" id="PTHR37783">
    <property type="entry name" value="MEMBRANE PROTEIN, PUTATIVE (AFU_ORTHOLOGUE AFUA_1G04315)-RELATED"/>
    <property type="match status" value="1"/>
</dbReference>
<protein>
    <recommendedName>
        <fullName evidence="1">DUF2470 domain-containing protein</fullName>
    </recommendedName>
</protein>
<organism evidence="2 3">
    <name type="scientific">Acrasis kona</name>
    <dbReference type="NCBI Taxonomy" id="1008807"/>
    <lineage>
        <taxon>Eukaryota</taxon>
        <taxon>Discoba</taxon>
        <taxon>Heterolobosea</taxon>
        <taxon>Tetramitia</taxon>
        <taxon>Eutetramitia</taxon>
        <taxon>Acrasidae</taxon>
        <taxon>Acrasis</taxon>
    </lineage>
</organism>
<keyword evidence="3" id="KW-1185">Reference proteome</keyword>
<reference evidence="2 3" key="1">
    <citation type="submission" date="2024-03" db="EMBL/GenBank/DDBJ databases">
        <title>The Acrasis kona genome and developmental transcriptomes reveal deep origins of eukaryotic multicellular pathways.</title>
        <authorList>
            <person name="Sheikh S."/>
            <person name="Fu C.-J."/>
            <person name="Brown M.W."/>
            <person name="Baldauf S.L."/>
        </authorList>
    </citation>
    <scope>NUCLEOTIDE SEQUENCE [LARGE SCALE GENOMIC DNA]</scope>
    <source>
        <strain evidence="2 3">ATCC MYA-3509</strain>
    </source>
</reference>
<dbReference type="PANTHER" id="PTHR37783:SF1">
    <property type="entry name" value="MEMBRANE PROTEIN, PUTATIVE (AFU_ORTHOLOGUE AFUA_1G04315)-RELATED"/>
    <property type="match status" value="1"/>
</dbReference>
<dbReference type="Gene3D" id="3.20.180.10">
    <property type="entry name" value="PNP-oxidase-like"/>
    <property type="match status" value="1"/>
</dbReference>
<accession>A0AAW2YRJ5</accession>
<comment type="caution">
    <text evidence="2">The sequence shown here is derived from an EMBL/GenBank/DDBJ whole genome shotgun (WGS) entry which is preliminary data.</text>
</comment>
<evidence type="ECO:0000259" key="1">
    <source>
        <dbReference type="Pfam" id="PF10615"/>
    </source>
</evidence>
<evidence type="ECO:0000313" key="3">
    <source>
        <dbReference type="Proteomes" id="UP001431209"/>
    </source>
</evidence>
<proteinExistence type="predicted"/>
<dbReference type="SUPFAM" id="SSF50475">
    <property type="entry name" value="FMN-binding split barrel"/>
    <property type="match status" value="1"/>
</dbReference>
<sequence length="89" mass="9904">MTLDATKNRIMNHMNKDHSDSLADYLAHYCGVNHSIISNASMTDLSDEGMTITYDGADKSYFVPFTPPLVNLEGLRPRVIAMANEAKQK</sequence>
<gene>
    <name evidence="2" type="ORF">AKO1_010969</name>
</gene>
<name>A0AAW2YRJ5_9EUKA</name>